<reference evidence="2 3" key="1">
    <citation type="submission" date="2023-07" db="EMBL/GenBank/DDBJ databases">
        <title>Comparative genomics of wheat-associated soil bacteria to identify genetic determinants of phenazine resistance.</title>
        <authorList>
            <person name="Mouncey N."/>
        </authorList>
    </citation>
    <scope>NUCLEOTIDE SEQUENCE [LARGE SCALE GENOMIC DNA]</scope>
    <source>
        <strain evidence="2 3">V3I3</strain>
    </source>
</reference>
<evidence type="ECO:0000313" key="3">
    <source>
        <dbReference type="Proteomes" id="UP001239083"/>
    </source>
</evidence>
<dbReference type="RefSeq" id="WP_307041317.1">
    <property type="nucleotide sequence ID" value="NZ_JAUSYY010000001.1"/>
</dbReference>
<proteinExistence type="predicted"/>
<feature type="compositionally biased region" description="Basic residues" evidence="1">
    <location>
        <begin position="105"/>
        <end position="114"/>
    </location>
</feature>
<comment type="caution">
    <text evidence="2">The sequence shown here is derived from an EMBL/GenBank/DDBJ whole genome shotgun (WGS) entry which is preliminary data.</text>
</comment>
<dbReference type="Proteomes" id="UP001239083">
    <property type="component" value="Unassembled WGS sequence"/>
</dbReference>
<dbReference type="EMBL" id="JAUSYY010000001">
    <property type="protein sequence ID" value="MDQ0894229.1"/>
    <property type="molecule type" value="Genomic_DNA"/>
</dbReference>
<accession>A0ABU0R825</accession>
<gene>
    <name evidence="2" type="ORF">QFZ26_001784</name>
</gene>
<evidence type="ECO:0000313" key="2">
    <source>
        <dbReference type="EMBL" id="MDQ0894229.1"/>
    </source>
</evidence>
<feature type="region of interest" description="Disordered" evidence="1">
    <location>
        <begin position="68"/>
        <end position="126"/>
    </location>
</feature>
<feature type="compositionally biased region" description="Basic and acidic residues" evidence="1">
    <location>
        <begin position="89"/>
        <end position="100"/>
    </location>
</feature>
<organism evidence="2 3">
    <name type="scientific">Agromyces ramosus</name>
    <dbReference type="NCBI Taxonomy" id="33879"/>
    <lineage>
        <taxon>Bacteria</taxon>
        <taxon>Bacillati</taxon>
        <taxon>Actinomycetota</taxon>
        <taxon>Actinomycetes</taxon>
        <taxon>Micrococcales</taxon>
        <taxon>Microbacteriaceae</taxon>
        <taxon>Agromyces</taxon>
    </lineage>
</organism>
<sequence>MRFAEPVPRAVAVDEVVVHAESEVEDLLRAGDVAEQAPVGPAEPEVGGCHQPRSEVLAAVRGLRLVEEPSHRGSGVGAPGAGTIPMCRGDGRGNGTERLDVVPQQRRRVARHGKQALGGRGCGHRR</sequence>
<evidence type="ECO:0000256" key="1">
    <source>
        <dbReference type="SAM" id="MobiDB-lite"/>
    </source>
</evidence>
<keyword evidence="3" id="KW-1185">Reference proteome</keyword>
<feature type="compositionally biased region" description="Gly residues" evidence="1">
    <location>
        <begin position="116"/>
        <end position="126"/>
    </location>
</feature>
<protein>
    <submittedName>
        <fullName evidence="2">Uncharacterized protein</fullName>
    </submittedName>
</protein>
<name>A0ABU0R825_9MICO</name>